<dbReference type="Proteomes" id="UP000501237">
    <property type="component" value="Chromosome"/>
</dbReference>
<dbReference type="InterPro" id="IPR011990">
    <property type="entry name" value="TPR-like_helical_dom_sf"/>
</dbReference>
<dbReference type="Pfam" id="PF08238">
    <property type="entry name" value="Sel1"/>
    <property type="match status" value="6"/>
</dbReference>
<dbReference type="RefSeq" id="WP_172434432.1">
    <property type="nucleotide sequence ID" value="NZ_AP022642.1"/>
</dbReference>
<organism evidence="1 2">
    <name type="scientific">Metapseudomonas otitidis</name>
    <dbReference type="NCBI Taxonomy" id="319939"/>
    <lineage>
        <taxon>Bacteria</taxon>
        <taxon>Pseudomonadati</taxon>
        <taxon>Pseudomonadota</taxon>
        <taxon>Gammaproteobacteria</taxon>
        <taxon>Pseudomonadales</taxon>
        <taxon>Pseudomonadaceae</taxon>
        <taxon>Metapseudomonas</taxon>
    </lineage>
</organism>
<sequence length="266" mass="28728">MSLTLTRTDILDREALQQRLASEPRQAASAVLAAAREGVVPAQTLLGQLLLDGRGIERDPALARQWFRIAAAQGDPMAHNMLGRCLEQGWGGEVDLPGAARAFRQAMEAGLDWGCYNYAHLLAAGRGVAKDPAQALALYERAAAQGHAKAMNFAGRFHEEGIGVPANPERAHAWYRRSAEAGDFRGQFSHATVLADQGDLAGALHWLRLALAGGNLNFLRESRARLAQARHADIRALALPYYQRAAELGDDSDRQALEAYQQGSAG</sequence>
<dbReference type="EMBL" id="AP022642">
    <property type="protein sequence ID" value="BCA30315.1"/>
    <property type="molecule type" value="Genomic_DNA"/>
</dbReference>
<proteinExistence type="predicted"/>
<evidence type="ECO:0000313" key="2">
    <source>
        <dbReference type="Proteomes" id="UP000501237"/>
    </source>
</evidence>
<reference evidence="1 2" key="1">
    <citation type="journal article" date="2020" name="Microbiol. Resour. Announc.">
        <title>Complete genome sequence of Pseudomonas otitidis strain MrB4, isolated from Lake Biwa in Japan.</title>
        <authorList>
            <person name="Miyazaki K."/>
            <person name="Hase E."/>
            <person name="Maruya T."/>
        </authorList>
    </citation>
    <scope>NUCLEOTIDE SEQUENCE [LARGE SCALE GENOMIC DNA]</scope>
    <source>
        <strain evidence="1 2">MrB4</strain>
    </source>
</reference>
<dbReference type="GeneID" id="57399509"/>
<dbReference type="Gene3D" id="1.25.40.10">
    <property type="entry name" value="Tetratricopeptide repeat domain"/>
    <property type="match status" value="1"/>
</dbReference>
<protein>
    <recommendedName>
        <fullName evidence="3">Sel1 repeat family protein</fullName>
    </recommendedName>
</protein>
<dbReference type="SMART" id="SM00671">
    <property type="entry name" value="SEL1"/>
    <property type="match status" value="6"/>
</dbReference>
<gene>
    <name evidence="1" type="ORF">PtoMrB4_42920</name>
</gene>
<dbReference type="PANTHER" id="PTHR43628">
    <property type="entry name" value="ACTIVATOR OF C KINASE PROTEIN 1-RELATED"/>
    <property type="match status" value="1"/>
</dbReference>
<name>A0A679GL30_9GAMM</name>
<dbReference type="PANTHER" id="PTHR43628:SF1">
    <property type="entry name" value="CHITIN SYNTHASE REGULATORY FACTOR 2-RELATED"/>
    <property type="match status" value="1"/>
</dbReference>
<evidence type="ECO:0008006" key="3">
    <source>
        <dbReference type="Google" id="ProtNLM"/>
    </source>
</evidence>
<dbReference type="InterPro" id="IPR006597">
    <property type="entry name" value="Sel1-like"/>
</dbReference>
<dbReference type="KEGG" id="poj:PtoMrB4_42920"/>
<evidence type="ECO:0000313" key="1">
    <source>
        <dbReference type="EMBL" id="BCA30315.1"/>
    </source>
</evidence>
<dbReference type="SUPFAM" id="SSF81901">
    <property type="entry name" value="HCP-like"/>
    <property type="match status" value="1"/>
</dbReference>
<accession>A0A679GL30</accession>
<dbReference type="AlphaFoldDB" id="A0A679GL30"/>
<dbReference type="InterPro" id="IPR052945">
    <property type="entry name" value="Mitotic_Regulator"/>
</dbReference>